<dbReference type="EnsemblPlants" id="TuG1812G0600001741.01.T01">
    <property type="protein sequence ID" value="TuG1812G0600001741.01.T01.cds381892"/>
    <property type="gene ID" value="TuG1812G0600001741.01"/>
</dbReference>
<accession>A0A8R7UU92</accession>
<evidence type="ECO:0000313" key="3">
    <source>
        <dbReference type="Proteomes" id="UP000015106"/>
    </source>
</evidence>
<reference evidence="2" key="2">
    <citation type="submission" date="2018-03" db="EMBL/GenBank/DDBJ databases">
        <title>The Triticum urartu genome reveals the dynamic nature of wheat genome evolution.</title>
        <authorList>
            <person name="Ling H."/>
            <person name="Ma B."/>
            <person name="Shi X."/>
            <person name="Liu H."/>
            <person name="Dong L."/>
            <person name="Sun H."/>
            <person name="Cao Y."/>
            <person name="Gao Q."/>
            <person name="Zheng S."/>
            <person name="Li Y."/>
            <person name="Yu Y."/>
            <person name="Du H."/>
            <person name="Qi M."/>
            <person name="Li Y."/>
            <person name="Yu H."/>
            <person name="Cui Y."/>
            <person name="Wang N."/>
            <person name="Chen C."/>
            <person name="Wu H."/>
            <person name="Zhao Y."/>
            <person name="Zhang J."/>
            <person name="Li Y."/>
            <person name="Zhou W."/>
            <person name="Zhang B."/>
            <person name="Hu W."/>
            <person name="Eijk M."/>
            <person name="Tang J."/>
            <person name="Witsenboer H."/>
            <person name="Zhao S."/>
            <person name="Li Z."/>
            <person name="Zhang A."/>
            <person name="Wang D."/>
            <person name="Liang C."/>
        </authorList>
    </citation>
    <scope>NUCLEOTIDE SEQUENCE [LARGE SCALE GENOMIC DNA]</scope>
    <source>
        <strain evidence="2">cv. G1812</strain>
    </source>
</reference>
<keyword evidence="3" id="KW-1185">Reference proteome</keyword>
<dbReference type="PROSITE" id="PS51257">
    <property type="entry name" value="PROKAR_LIPOPROTEIN"/>
    <property type="match status" value="1"/>
</dbReference>
<evidence type="ECO:0000256" key="1">
    <source>
        <dbReference type="SAM" id="MobiDB-lite"/>
    </source>
</evidence>
<dbReference type="Proteomes" id="UP000015106">
    <property type="component" value="Chromosome 6"/>
</dbReference>
<evidence type="ECO:0000313" key="2">
    <source>
        <dbReference type="EnsemblPlants" id="TuG1812G0600001741.01.T01.cds381892"/>
    </source>
</evidence>
<feature type="compositionally biased region" description="Basic residues" evidence="1">
    <location>
        <begin position="164"/>
        <end position="177"/>
    </location>
</feature>
<proteinExistence type="predicted"/>
<organism evidence="2 3">
    <name type="scientific">Triticum urartu</name>
    <name type="common">Red wild einkorn</name>
    <name type="synonym">Crithodium urartu</name>
    <dbReference type="NCBI Taxonomy" id="4572"/>
    <lineage>
        <taxon>Eukaryota</taxon>
        <taxon>Viridiplantae</taxon>
        <taxon>Streptophyta</taxon>
        <taxon>Embryophyta</taxon>
        <taxon>Tracheophyta</taxon>
        <taxon>Spermatophyta</taxon>
        <taxon>Magnoliopsida</taxon>
        <taxon>Liliopsida</taxon>
        <taxon>Poales</taxon>
        <taxon>Poaceae</taxon>
        <taxon>BOP clade</taxon>
        <taxon>Pooideae</taxon>
        <taxon>Triticodae</taxon>
        <taxon>Triticeae</taxon>
        <taxon>Triticinae</taxon>
        <taxon>Triticum</taxon>
    </lineage>
</organism>
<sequence length="177" mass="19623">MHGVAWRSQLDCRAGSPEDLTIITNFMFSVVSGCWEPTSSWSPRSTSTRSSSSASPSPAAFLSRCSWMTASMICSISRRQRLIRPGSRLTSMARRDDGNRSGRLSPGLMRNMSSNSFRHASRPLNGLLPMMARTVESAMYAAIIPVRFTGRRSDGDGEDEATARRRRPSSSWRTGRK</sequence>
<protein>
    <submittedName>
        <fullName evidence="2">Uncharacterized protein</fullName>
    </submittedName>
</protein>
<reference evidence="2" key="3">
    <citation type="submission" date="2022-06" db="UniProtKB">
        <authorList>
            <consortium name="EnsemblPlants"/>
        </authorList>
    </citation>
    <scope>IDENTIFICATION</scope>
</reference>
<feature type="compositionally biased region" description="Low complexity" evidence="1">
    <location>
        <begin position="38"/>
        <end position="58"/>
    </location>
</feature>
<feature type="region of interest" description="Disordered" evidence="1">
    <location>
        <begin position="91"/>
        <end position="116"/>
    </location>
</feature>
<dbReference type="Gramene" id="TuG1812G0600001741.01.T01">
    <property type="protein sequence ID" value="TuG1812G0600001741.01.T01.cds381892"/>
    <property type="gene ID" value="TuG1812G0600001741.01"/>
</dbReference>
<name>A0A8R7UU92_TRIUA</name>
<reference evidence="3" key="1">
    <citation type="journal article" date="2013" name="Nature">
        <title>Draft genome of the wheat A-genome progenitor Triticum urartu.</title>
        <authorList>
            <person name="Ling H.Q."/>
            <person name="Zhao S."/>
            <person name="Liu D."/>
            <person name="Wang J."/>
            <person name="Sun H."/>
            <person name="Zhang C."/>
            <person name="Fan H."/>
            <person name="Li D."/>
            <person name="Dong L."/>
            <person name="Tao Y."/>
            <person name="Gao C."/>
            <person name="Wu H."/>
            <person name="Li Y."/>
            <person name="Cui Y."/>
            <person name="Guo X."/>
            <person name="Zheng S."/>
            <person name="Wang B."/>
            <person name="Yu K."/>
            <person name="Liang Q."/>
            <person name="Yang W."/>
            <person name="Lou X."/>
            <person name="Chen J."/>
            <person name="Feng M."/>
            <person name="Jian J."/>
            <person name="Zhang X."/>
            <person name="Luo G."/>
            <person name="Jiang Y."/>
            <person name="Liu J."/>
            <person name="Wang Z."/>
            <person name="Sha Y."/>
            <person name="Zhang B."/>
            <person name="Wu H."/>
            <person name="Tang D."/>
            <person name="Shen Q."/>
            <person name="Xue P."/>
            <person name="Zou S."/>
            <person name="Wang X."/>
            <person name="Liu X."/>
            <person name="Wang F."/>
            <person name="Yang Y."/>
            <person name="An X."/>
            <person name="Dong Z."/>
            <person name="Zhang K."/>
            <person name="Zhang X."/>
            <person name="Luo M.C."/>
            <person name="Dvorak J."/>
            <person name="Tong Y."/>
            <person name="Wang J."/>
            <person name="Yang H."/>
            <person name="Li Z."/>
            <person name="Wang D."/>
            <person name="Zhang A."/>
            <person name="Wang J."/>
        </authorList>
    </citation>
    <scope>NUCLEOTIDE SEQUENCE</scope>
    <source>
        <strain evidence="3">cv. G1812</strain>
    </source>
</reference>
<dbReference type="AlphaFoldDB" id="A0A8R7UU92"/>
<feature type="region of interest" description="Disordered" evidence="1">
    <location>
        <begin position="151"/>
        <end position="177"/>
    </location>
</feature>
<feature type="region of interest" description="Disordered" evidence="1">
    <location>
        <begin position="36"/>
        <end position="58"/>
    </location>
</feature>